<proteinExistence type="predicted"/>
<dbReference type="Proteomes" id="UP000789405">
    <property type="component" value="Unassembled WGS sequence"/>
</dbReference>
<evidence type="ECO:0000313" key="2">
    <source>
        <dbReference type="Proteomes" id="UP000789405"/>
    </source>
</evidence>
<dbReference type="AlphaFoldDB" id="A0A9N9E072"/>
<comment type="caution">
    <text evidence="1">The sequence shown here is derived from an EMBL/GenBank/DDBJ whole genome shotgun (WGS) entry which is preliminary data.</text>
</comment>
<keyword evidence="2" id="KW-1185">Reference proteome</keyword>
<sequence length="102" mass="11165">MTDGARYWDTDPTMATTLVCASMDNSNFFRLTRGITLHEPLGLQSADNTLTAIPPRNKPLTSVEHEILGQLDSKVFNISTPINIDVFTCLMASHQIGLSSPT</sequence>
<protein>
    <submittedName>
        <fullName evidence="1">9900_t:CDS:1</fullName>
    </submittedName>
</protein>
<evidence type="ECO:0000313" key="1">
    <source>
        <dbReference type="EMBL" id="CAG8659783.1"/>
    </source>
</evidence>
<organism evidence="1 2">
    <name type="scientific">Dentiscutata erythropus</name>
    <dbReference type="NCBI Taxonomy" id="1348616"/>
    <lineage>
        <taxon>Eukaryota</taxon>
        <taxon>Fungi</taxon>
        <taxon>Fungi incertae sedis</taxon>
        <taxon>Mucoromycota</taxon>
        <taxon>Glomeromycotina</taxon>
        <taxon>Glomeromycetes</taxon>
        <taxon>Diversisporales</taxon>
        <taxon>Gigasporaceae</taxon>
        <taxon>Dentiscutata</taxon>
    </lineage>
</organism>
<accession>A0A9N9E072</accession>
<gene>
    <name evidence="1" type="ORF">DERYTH_LOCUS10647</name>
</gene>
<name>A0A9N9E072_9GLOM</name>
<reference evidence="1" key="1">
    <citation type="submission" date="2021-06" db="EMBL/GenBank/DDBJ databases">
        <authorList>
            <person name="Kallberg Y."/>
            <person name="Tangrot J."/>
            <person name="Rosling A."/>
        </authorList>
    </citation>
    <scope>NUCLEOTIDE SEQUENCE</scope>
    <source>
        <strain evidence="1">MA453B</strain>
    </source>
</reference>
<dbReference type="EMBL" id="CAJVPY010006287">
    <property type="protein sequence ID" value="CAG8659783.1"/>
    <property type="molecule type" value="Genomic_DNA"/>
</dbReference>